<evidence type="ECO:0000256" key="3">
    <source>
        <dbReference type="ARBA" id="ARBA00022729"/>
    </source>
</evidence>
<dbReference type="InterPro" id="IPR017946">
    <property type="entry name" value="PLC-like_Pdiesterase_TIM-brl"/>
</dbReference>
<evidence type="ECO:0000256" key="1">
    <source>
        <dbReference type="ARBA" id="ARBA00007277"/>
    </source>
</evidence>
<evidence type="ECO:0000259" key="7">
    <source>
        <dbReference type="PROSITE" id="PS51704"/>
    </source>
</evidence>
<dbReference type="EMBL" id="UOEE01000126">
    <property type="protein sequence ID" value="VAV91499.1"/>
    <property type="molecule type" value="Genomic_DNA"/>
</dbReference>
<dbReference type="GO" id="GO:0006629">
    <property type="term" value="P:lipid metabolic process"/>
    <property type="evidence" value="ECO:0007669"/>
    <property type="project" value="InterPro"/>
</dbReference>
<sequence>MNRHQKLNRRQVLRNVASVTALAPLGVAGLQRGVAFAASPIANLENRMQKPIIIAHRGACGYLPEHTIEGYQLAIDLGADFIEPDMVFTKDGHLIARHDHYLSTTTNVAEHAEFASRKTTRPDHDGEDWFSEDFTLAEIKTLRAKQAMPERSHEADGKFEIPTIEEVFALTRANGVSSKRDVALGVYPETKLPGYFNSIGHDYQPALIAELEKVGWWQNPFPLFVQSFEPEILMAFKQSKPDLPLIMLIEKKQHLRLAEIAKFADGIGPFKGLLVDKSGASTGVIEQAHKLGLDVHPWTFRSDQLPKEFSNPQAEFDFFFDLGVDGVFTDFCNDGKAAKLARIARTTKG</sequence>
<proteinExistence type="inferred from homology"/>
<dbReference type="InterPro" id="IPR030395">
    <property type="entry name" value="GP_PDE_dom"/>
</dbReference>
<evidence type="ECO:0000313" key="8">
    <source>
        <dbReference type="EMBL" id="VAV91499.1"/>
    </source>
</evidence>
<reference evidence="8" key="1">
    <citation type="submission" date="2018-06" db="EMBL/GenBank/DDBJ databases">
        <authorList>
            <person name="Zhirakovskaya E."/>
        </authorList>
    </citation>
    <scope>NUCLEOTIDE SEQUENCE</scope>
</reference>
<dbReference type="PANTHER" id="PTHR43620">
    <property type="entry name" value="GLYCEROPHOSPHORYL DIESTER PHOSPHODIESTERASE"/>
    <property type="match status" value="1"/>
</dbReference>
<evidence type="ECO:0000256" key="4">
    <source>
        <dbReference type="ARBA" id="ARBA00022798"/>
    </source>
</evidence>
<evidence type="ECO:0000256" key="5">
    <source>
        <dbReference type="ARBA" id="ARBA00022801"/>
    </source>
</evidence>
<protein>
    <recommendedName>
        <fullName evidence="2">glycerophosphodiester phosphodiesterase</fullName>
        <ecNumber evidence="2">3.1.4.46</ecNumber>
    </recommendedName>
</protein>
<gene>
    <name evidence="8" type="ORF">MNBD_ALPHA06-1957</name>
</gene>
<dbReference type="InterPro" id="IPR006311">
    <property type="entry name" value="TAT_signal"/>
</dbReference>
<dbReference type="SUPFAM" id="SSF51695">
    <property type="entry name" value="PLC-like phosphodiesterases"/>
    <property type="match status" value="1"/>
</dbReference>
<dbReference type="GO" id="GO:0006071">
    <property type="term" value="P:glycerol metabolic process"/>
    <property type="evidence" value="ECO:0007669"/>
    <property type="project" value="UniProtKB-KW"/>
</dbReference>
<dbReference type="Pfam" id="PF03009">
    <property type="entry name" value="GDPD"/>
    <property type="match status" value="1"/>
</dbReference>
<dbReference type="PROSITE" id="PS51704">
    <property type="entry name" value="GP_PDE"/>
    <property type="match status" value="1"/>
</dbReference>
<organism evidence="8">
    <name type="scientific">hydrothermal vent metagenome</name>
    <dbReference type="NCBI Taxonomy" id="652676"/>
    <lineage>
        <taxon>unclassified sequences</taxon>
        <taxon>metagenomes</taxon>
        <taxon>ecological metagenomes</taxon>
    </lineage>
</organism>
<keyword evidence="3" id="KW-0732">Signal</keyword>
<dbReference type="PANTHER" id="PTHR43620:SF7">
    <property type="entry name" value="GLYCEROPHOSPHODIESTER PHOSPHODIESTERASE GDPD5-RELATED"/>
    <property type="match status" value="1"/>
</dbReference>
<comment type="catalytic activity">
    <reaction evidence="6">
        <text>a sn-glycero-3-phosphodiester + H2O = an alcohol + sn-glycerol 3-phosphate + H(+)</text>
        <dbReference type="Rhea" id="RHEA:12969"/>
        <dbReference type="ChEBI" id="CHEBI:15377"/>
        <dbReference type="ChEBI" id="CHEBI:15378"/>
        <dbReference type="ChEBI" id="CHEBI:30879"/>
        <dbReference type="ChEBI" id="CHEBI:57597"/>
        <dbReference type="ChEBI" id="CHEBI:83408"/>
        <dbReference type="EC" id="3.1.4.46"/>
    </reaction>
</comment>
<dbReference type="AlphaFoldDB" id="A0A3B0RHN5"/>
<evidence type="ECO:0000256" key="2">
    <source>
        <dbReference type="ARBA" id="ARBA00012247"/>
    </source>
</evidence>
<accession>A0A3B0RHN5</accession>
<keyword evidence="4" id="KW-0319">Glycerol metabolism</keyword>
<name>A0A3B0RHN5_9ZZZZ</name>
<keyword evidence="5 8" id="KW-0378">Hydrolase</keyword>
<evidence type="ECO:0000256" key="6">
    <source>
        <dbReference type="ARBA" id="ARBA00047512"/>
    </source>
</evidence>
<dbReference type="GO" id="GO:0008889">
    <property type="term" value="F:glycerophosphodiester phosphodiesterase activity"/>
    <property type="evidence" value="ECO:0007669"/>
    <property type="project" value="UniProtKB-EC"/>
</dbReference>
<feature type="domain" description="GP-PDE" evidence="7">
    <location>
        <begin position="51"/>
        <end position="339"/>
    </location>
</feature>
<comment type="similarity">
    <text evidence="1">Belongs to the glycerophosphoryl diester phosphodiesterase family.</text>
</comment>
<dbReference type="PROSITE" id="PS51318">
    <property type="entry name" value="TAT"/>
    <property type="match status" value="1"/>
</dbReference>
<dbReference type="EC" id="3.1.4.46" evidence="2"/>
<dbReference type="Gene3D" id="3.20.20.190">
    <property type="entry name" value="Phosphatidylinositol (PI) phosphodiesterase"/>
    <property type="match status" value="1"/>
</dbReference>